<reference evidence="2" key="1">
    <citation type="submission" date="2023-10" db="EMBL/GenBank/DDBJ databases">
        <title>Genome assemblies of two species of porcelain crab, Petrolisthes cinctipes and Petrolisthes manimaculis (Anomura: Porcellanidae).</title>
        <authorList>
            <person name="Angst P."/>
        </authorList>
    </citation>
    <scope>NUCLEOTIDE SEQUENCE</scope>
    <source>
        <strain evidence="2">PB745_01</strain>
        <tissue evidence="2">Gill</tissue>
    </source>
</reference>
<protein>
    <submittedName>
        <fullName evidence="2">Uncharacterized protein</fullName>
    </submittedName>
</protein>
<sequence>MQINQTLTRSALLVRRAEGEGVKEREWELARREGIKERAWKVGKKRDRRVTRGGGEGDEEESVERRKEKRNFEKPIVGFQISQSCVLGDIPPTALLPTC</sequence>
<dbReference type="EMBL" id="JAWQEG010003320">
    <property type="protein sequence ID" value="KAK3866872.1"/>
    <property type="molecule type" value="Genomic_DNA"/>
</dbReference>
<feature type="region of interest" description="Disordered" evidence="1">
    <location>
        <begin position="44"/>
        <end position="67"/>
    </location>
</feature>
<evidence type="ECO:0000313" key="3">
    <source>
        <dbReference type="Proteomes" id="UP001286313"/>
    </source>
</evidence>
<dbReference type="Proteomes" id="UP001286313">
    <property type="component" value="Unassembled WGS sequence"/>
</dbReference>
<evidence type="ECO:0000313" key="2">
    <source>
        <dbReference type="EMBL" id="KAK3866872.1"/>
    </source>
</evidence>
<accession>A0AAE1K8J7</accession>
<dbReference type="AlphaFoldDB" id="A0AAE1K8J7"/>
<keyword evidence="3" id="KW-1185">Reference proteome</keyword>
<evidence type="ECO:0000256" key="1">
    <source>
        <dbReference type="SAM" id="MobiDB-lite"/>
    </source>
</evidence>
<comment type="caution">
    <text evidence="2">The sequence shown here is derived from an EMBL/GenBank/DDBJ whole genome shotgun (WGS) entry which is preliminary data.</text>
</comment>
<proteinExistence type="predicted"/>
<gene>
    <name evidence="2" type="ORF">Pcinc_027621</name>
</gene>
<name>A0AAE1K8J7_PETCI</name>
<organism evidence="2 3">
    <name type="scientific">Petrolisthes cinctipes</name>
    <name type="common">Flat porcelain crab</name>
    <dbReference type="NCBI Taxonomy" id="88211"/>
    <lineage>
        <taxon>Eukaryota</taxon>
        <taxon>Metazoa</taxon>
        <taxon>Ecdysozoa</taxon>
        <taxon>Arthropoda</taxon>
        <taxon>Crustacea</taxon>
        <taxon>Multicrustacea</taxon>
        <taxon>Malacostraca</taxon>
        <taxon>Eumalacostraca</taxon>
        <taxon>Eucarida</taxon>
        <taxon>Decapoda</taxon>
        <taxon>Pleocyemata</taxon>
        <taxon>Anomura</taxon>
        <taxon>Galatheoidea</taxon>
        <taxon>Porcellanidae</taxon>
        <taxon>Petrolisthes</taxon>
    </lineage>
</organism>